<dbReference type="Gramene" id="CCP38091">
    <property type="protein sequence ID" value="CCP38091"/>
    <property type="gene ID" value="CHC_340"/>
</dbReference>
<dbReference type="InterPro" id="IPR036935">
    <property type="entry name" value="Ribosomal_bL9_N_sf"/>
</dbReference>
<dbReference type="NCBIfam" id="TIGR00158">
    <property type="entry name" value="L9"/>
    <property type="match status" value="1"/>
</dbReference>
<dbReference type="SUPFAM" id="SSF55653">
    <property type="entry name" value="Ribosomal protein L9 C-domain"/>
    <property type="match status" value="1"/>
</dbReference>
<dbReference type="Pfam" id="PF01281">
    <property type="entry name" value="Ribosomal_L9_N"/>
    <property type="match status" value="1"/>
</dbReference>
<dbReference type="InterPro" id="IPR036791">
    <property type="entry name" value="Ribosomal_bL9_C_sf"/>
</dbReference>
<dbReference type="Proteomes" id="UP000012073">
    <property type="component" value="Plastid Pltd"/>
</dbReference>
<dbReference type="SUPFAM" id="SSF55658">
    <property type="entry name" value="L9 N-domain-like"/>
    <property type="match status" value="1"/>
</dbReference>
<dbReference type="Pfam" id="PF03948">
    <property type="entry name" value="Ribosomal_L9_C"/>
    <property type="match status" value="1"/>
</dbReference>
<organism evidence="8 9">
    <name type="scientific">Chondrus crispus</name>
    <name type="common">Carrageen Irish moss</name>
    <name type="synonym">Polymorpha crispa</name>
    <dbReference type="NCBI Taxonomy" id="2769"/>
    <lineage>
        <taxon>Eukaryota</taxon>
        <taxon>Rhodophyta</taxon>
        <taxon>Florideophyceae</taxon>
        <taxon>Rhodymeniophycidae</taxon>
        <taxon>Gigartinales</taxon>
        <taxon>Gigartinaceae</taxon>
        <taxon>Chondrus</taxon>
    </lineage>
</organism>
<reference evidence="8 9" key="1">
    <citation type="journal article" date="2013" name="PLoS ONE">
        <title>Evolution of red algal plastid genomes: ancient architectures, introns, horizontal gene transfer, and taxonomic utility of plastid markers.</title>
        <authorList>
            <person name="Janouskovec J."/>
            <person name="Liu S.-L."/>
            <person name="Martone P.T."/>
            <person name="Carre W."/>
            <person name="Leblanc C."/>
            <person name="Collen J."/>
            <person name="Keeling P.J."/>
        </authorList>
    </citation>
    <scope>NUCLEOTIDE SEQUENCE [LARGE SCALE GENOMIC DNA]</scope>
    <source>
        <strain evidence="9">cv. Stackhouse</strain>
    </source>
</reference>
<geneLocation type="plastid" evidence="8"/>
<keyword evidence="4 8" id="KW-0689">Ribosomal protein</keyword>
<dbReference type="InterPro" id="IPR009027">
    <property type="entry name" value="Ribosomal_bL9/RNase_H1_N"/>
</dbReference>
<dbReference type="PROSITE" id="PS00651">
    <property type="entry name" value="RIBOSOMAL_L9"/>
    <property type="match status" value="1"/>
</dbReference>
<name>M5DER3_CHOCR</name>
<dbReference type="GO" id="GO:0003735">
    <property type="term" value="F:structural constituent of ribosome"/>
    <property type="evidence" value="ECO:0007669"/>
    <property type="project" value="InterPro"/>
</dbReference>
<protein>
    <recommendedName>
        <fullName evidence="6">50S ribosomal protein L9, chloroplastic</fullName>
    </recommendedName>
</protein>
<dbReference type="RefSeq" id="YP_007627344.1">
    <property type="nucleotide sequence ID" value="NC_020795.1"/>
</dbReference>
<dbReference type="STRING" id="2769.M5DER3"/>
<evidence type="ECO:0000313" key="8">
    <source>
        <dbReference type="EMBL" id="CCP38091.1"/>
    </source>
</evidence>
<proteinExistence type="inferred from homology"/>
<evidence type="ECO:0000256" key="4">
    <source>
        <dbReference type="ARBA" id="ARBA00022980"/>
    </source>
</evidence>
<evidence type="ECO:0000256" key="1">
    <source>
        <dbReference type="ARBA" id="ARBA00010605"/>
    </source>
</evidence>
<evidence type="ECO:0000313" key="9">
    <source>
        <dbReference type="Proteomes" id="UP000012073"/>
    </source>
</evidence>
<dbReference type="EMBL" id="HF562234">
    <property type="protein sequence ID" value="CCP38091.1"/>
    <property type="molecule type" value="Genomic_DNA"/>
</dbReference>
<dbReference type="AlphaFoldDB" id="M5DER3"/>
<sequence length="157" mass="18171">MKKSIEIILINSNNKLGKKGEIIKVASGYAFNYLIPKHIAELVTKGKLKHNNMIQKIEDQKVKEKTIQYSKIQAQLQKIPKISINKTIGERQQIFGSINEKEILNTIFNYTGQKFEKKQVKLPEIKQLGIYYFNIQILNNISLDIKLQILPKLKGYI</sequence>
<keyword evidence="8" id="KW-0934">Plastid</keyword>
<keyword evidence="3" id="KW-0694">RNA-binding</keyword>
<evidence type="ECO:0000256" key="5">
    <source>
        <dbReference type="ARBA" id="ARBA00023274"/>
    </source>
</evidence>
<comment type="similarity">
    <text evidence="1">Belongs to the bacterial ribosomal protein bL9 family.</text>
</comment>
<dbReference type="InterPro" id="IPR000244">
    <property type="entry name" value="Ribosomal_bL9"/>
</dbReference>
<feature type="domain" description="Ribosomal protein L9" evidence="7">
    <location>
        <begin position="17"/>
        <end position="44"/>
    </location>
</feature>
<evidence type="ECO:0000259" key="7">
    <source>
        <dbReference type="PROSITE" id="PS00651"/>
    </source>
</evidence>
<accession>M5DER3</accession>
<dbReference type="Gene3D" id="3.40.5.10">
    <property type="entry name" value="Ribosomal protein L9, N-terminal domain"/>
    <property type="match status" value="1"/>
</dbReference>
<evidence type="ECO:0000256" key="6">
    <source>
        <dbReference type="ARBA" id="ARBA00035427"/>
    </source>
</evidence>
<dbReference type="InterPro" id="IPR020594">
    <property type="entry name" value="Ribosomal_bL9_bac/chp"/>
</dbReference>
<dbReference type="Gene3D" id="3.10.430.100">
    <property type="entry name" value="Ribosomal protein L9, C-terminal domain"/>
    <property type="match status" value="1"/>
</dbReference>
<dbReference type="KEGG" id="ccp:CHC_340"/>
<dbReference type="OrthoDB" id="5555409at2759"/>
<keyword evidence="2" id="KW-0699">rRNA-binding</keyword>
<dbReference type="GO" id="GO:0006412">
    <property type="term" value="P:translation"/>
    <property type="evidence" value="ECO:0007669"/>
    <property type="project" value="InterPro"/>
</dbReference>
<dbReference type="GO" id="GO:0019843">
    <property type="term" value="F:rRNA binding"/>
    <property type="evidence" value="ECO:0007669"/>
    <property type="project" value="UniProtKB-KW"/>
</dbReference>
<dbReference type="HAMAP" id="MF_00503">
    <property type="entry name" value="Ribosomal_bL9"/>
    <property type="match status" value="1"/>
</dbReference>
<keyword evidence="9" id="KW-1185">Reference proteome</keyword>
<dbReference type="InterPro" id="IPR020069">
    <property type="entry name" value="Ribosomal_bL9_C"/>
</dbReference>
<dbReference type="GO" id="GO:0005840">
    <property type="term" value="C:ribosome"/>
    <property type="evidence" value="ECO:0007669"/>
    <property type="project" value="UniProtKB-KW"/>
</dbReference>
<evidence type="ECO:0000256" key="3">
    <source>
        <dbReference type="ARBA" id="ARBA00022884"/>
    </source>
</evidence>
<dbReference type="PANTHER" id="PTHR21368">
    <property type="entry name" value="50S RIBOSOMAL PROTEIN L9"/>
    <property type="match status" value="1"/>
</dbReference>
<evidence type="ECO:0000256" key="2">
    <source>
        <dbReference type="ARBA" id="ARBA00022730"/>
    </source>
</evidence>
<dbReference type="OMA" id="FAIRWTK"/>
<dbReference type="GO" id="GO:1990904">
    <property type="term" value="C:ribonucleoprotein complex"/>
    <property type="evidence" value="ECO:0007669"/>
    <property type="project" value="UniProtKB-KW"/>
</dbReference>
<gene>
    <name evidence="8" type="primary">rpl9</name>
    <name evidence="8" type="ORF">CHC_340</name>
</gene>
<dbReference type="InterPro" id="IPR020070">
    <property type="entry name" value="Ribosomal_bL9_N"/>
</dbReference>
<keyword evidence="5" id="KW-0687">Ribonucleoprotein</keyword>
<dbReference type="GeneID" id="14971061"/>